<comment type="caution">
    <text evidence="1">The sequence shown here is derived from an EMBL/GenBank/DDBJ whole genome shotgun (WGS) entry which is preliminary data.</text>
</comment>
<organism evidence="1 2">
    <name type="scientific">Pistacia integerrima</name>
    <dbReference type="NCBI Taxonomy" id="434235"/>
    <lineage>
        <taxon>Eukaryota</taxon>
        <taxon>Viridiplantae</taxon>
        <taxon>Streptophyta</taxon>
        <taxon>Embryophyta</taxon>
        <taxon>Tracheophyta</taxon>
        <taxon>Spermatophyta</taxon>
        <taxon>Magnoliopsida</taxon>
        <taxon>eudicotyledons</taxon>
        <taxon>Gunneridae</taxon>
        <taxon>Pentapetalae</taxon>
        <taxon>rosids</taxon>
        <taxon>malvids</taxon>
        <taxon>Sapindales</taxon>
        <taxon>Anacardiaceae</taxon>
        <taxon>Pistacia</taxon>
    </lineage>
</organism>
<sequence length="94" mass="10790">MFDELPTLSLNSEGYIMFFVEHGSENSIDFSKVKNCGVRLFYAKDNYMGTDAKVDRDQRLKPIVGLPLSDVSQIITRLWEEANKVMKEVQADQQ</sequence>
<reference evidence="2" key="1">
    <citation type="journal article" date="2023" name="G3 (Bethesda)">
        <title>Genome assembly and association tests identify interacting loci associated with vigor, precocity, and sex in interspecific pistachio rootstocks.</title>
        <authorList>
            <person name="Palmer W."/>
            <person name="Jacygrad E."/>
            <person name="Sagayaradj S."/>
            <person name="Cavanaugh K."/>
            <person name="Han R."/>
            <person name="Bertier L."/>
            <person name="Beede B."/>
            <person name="Kafkas S."/>
            <person name="Golino D."/>
            <person name="Preece J."/>
            <person name="Michelmore R."/>
        </authorList>
    </citation>
    <scope>NUCLEOTIDE SEQUENCE [LARGE SCALE GENOMIC DNA]</scope>
</reference>
<dbReference type="Proteomes" id="UP001163603">
    <property type="component" value="Chromosome 5"/>
</dbReference>
<proteinExistence type="predicted"/>
<keyword evidence="2" id="KW-1185">Reference proteome</keyword>
<evidence type="ECO:0000313" key="1">
    <source>
        <dbReference type="EMBL" id="KAJ0040345.1"/>
    </source>
</evidence>
<protein>
    <submittedName>
        <fullName evidence="1">Uncharacterized protein</fullName>
    </submittedName>
</protein>
<accession>A0ACC0YRM3</accession>
<name>A0ACC0YRM3_9ROSI</name>
<gene>
    <name evidence="1" type="ORF">Pint_26724</name>
</gene>
<dbReference type="EMBL" id="CM047740">
    <property type="protein sequence ID" value="KAJ0040345.1"/>
    <property type="molecule type" value="Genomic_DNA"/>
</dbReference>
<evidence type="ECO:0000313" key="2">
    <source>
        <dbReference type="Proteomes" id="UP001163603"/>
    </source>
</evidence>